<feature type="region of interest" description="Disordered" evidence="1">
    <location>
        <begin position="354"/>
        <end position="390"/>
    </location>
</feature>
<dbReference type="AlphaFoldDB" id="A0A6N7QVJ6"/>
<evidence type="ECO:0000313" key="3">
    <source>
        <dbReference type="EMBL" id="MRI66147.1"/>
    </source>
</evidence>
<evidence type="ECO:0000313" key="4">
    <source>
        <dbReference type="Proteomes" id="UP000435187"/>
    </source>
</evidence>
<evidence type="ECO:0000256" key="2">
    <source>
        <dbReference type="SAM" id="Phobius"/>
    </source>
</evidence>
<evidence type="ECO:0008006" key="5">
    <source>
        <dbReference type="Google" id="ProtNLM"/>
    </source>
</evidence>
<protein>
    <recommendedName>
        <fullName evidence="5">Conjugal transfer protein</fullName>
    </recommendedName>
</protein>
<dbReference type="InterPro" id="IPR035628">
    <property type="entry name" value="TcpC_C"/>
</dbReference>
<comment type="caution">
    <text evidence="3">The sequence shown here is derived from an EMBL/GenBank/DDBJ whole genome shotgun (WGS) entry which is preliminary data.</text>
</comment>
<organism evidence="3 4">
    <name type="scientific">Gracilibacillus thailandensis</name>
    <dbReference type="NCBI Taxonomy" id="563735"/>
    <lineage>
        <taxon>Bacteria</taxon>
        <taxon>Bacillati</taxon>
        <taxon>Bacillota</taxon>
        <taxon>Bacilli</taxon>
        <taxon>Bacillales</taxon>
        <taxon>Bacillaceae</taxon>
        <taxon>Gracilibacillus</taxon>
    </lineage>
</organism>
<accession>A0A6N7QVJ6</accession>
<feature type="transmembrane region" description="Helical" evidence="2">
    <location>
        <begin position="62"/>
        <end position="83"/>
    </location>
</feature>
<dbReference type="Pfam" id="PF12642">
    <property type="entry name" value="TpcC"/>
    <property type="match status" value="1"/>
</dbReference>
<feature type="compositionally biased region" description="Acidic residues" evidence="1">
    <location>
        <begin position="359"/>
        <end position="390"/>
    </location>
</feature>
<keyword evidence="2" id="KW-1133">Transmembrane helix</keyword>
<sequence>MKFLKKNKKKALKKNTPKKISTFKRYYLKFQKWQEGEKEKKEMKKRDINYSVKPKGYFARKIGVIFFWSLFLFMFLVVIVTLFSGGDDSNADELLQVENNQATSPEAIQFAENFLKDYFTWTATNDGKDQRKELMIKYVAEGIRNHSGLSIPNMDWNSTFKNAELKRITEKGTNLAYLTFLVEYEYVEVKEDKKKDKPEKKKIQKYIDVPIAFDGHSYGVYELPKFSYVYEDETTVKEVKYDRMNQAESEATNSIQEFLPTFFKTYAEDEKDKLNFMITDDNVTDGLNGTMRFDKVENSKIYKGQADNQFIVFAEVKLIDPETETKFNVTHQLELVKQEDRFLVSGMNNYDNKGVISSIEDDSNDSSEEVIDGDTENGEDDSTPEQENEN</sequence>
<keyword evidence="2" id="KW-0472">Membrane</keyword>
<dbReference type="EMBL" id="WJEE01000012">
    <property type="protein sequence ID" value="MRI66147.1"/>
    <property type="molecule type" value="Genomic_DNA"/>
</dbReference>
<dbReference type="CDD" id="cd16428">
    <property type="entry name" value="TcpC_C"/>
    <property type="match status" value="1"/>
</dbReference>
<dbReference type="Gene3D" id="3.10.450.540">
    <property type="match status" value="2"/>
</dbReference>
<name>A0A6N7QVJ6_9BACI</name>
<dbReference type="CDD" id="cd16386">
    <property type="entry name" value="TcpC_N"/>
    <property type="match status" value="1"/>
</dbReference>
<keyword evidence="2" id="KW-0812">Transmembrane</keyword>
<dbReference type="RefSeq" id="WP_153834906.1">
    <property type="nucleotide sequence ID" value="NZ_WJEE01000012.1"/>
</dbReference>
<reference evidence="3 4" key="1">
    <citation type="submission" date="2019-10" db="EMBL/GenBank/DDBJ databases">
        <title>Gracilibacillus salitolerans sp. nov., a moderate halophile isolated from a saline soil in northwest China.</title>
        <authorList>
            <person name="Gan L."/>
        </authorList>
    </citation>
    <scope>NUCLEOTIDE SEQUENCE [LARGE SCALE GENOMIC DNA]</scope>
    <source>
        <strain evidence="3 4">TP2-8</strain>
    </source>
</reference>
<proteinExistence type="predicted"/>
<keyword evidence="4" id="KW-1185">Reference proteome</keyword>
<dbReference type="Proteomes" id="UP000435187">
    <property type="component" value="Unassembled WGS sequence"/>
</dbReference>
<evidence type="ECO:0000256" key="1">
    <source>
        <dbReference type="SAM" id="MobiDB-lite"/>
    </source>
</evidence>
<dbReference type="InterPro" id="IPR024735">
    <property type="entry name" value="TcpC"/>
</dbReference>
<gene>
    <name evidence="3" type="ORF">GH885_07280</name>
</gene>